<keyword evidence="1" id="KW-0813">Transport</keyword>
<reference evidence="8 9" key="1">
    <citation type="journal article" date="2010" name="Science">
        <title>Genomic comparison of the ants Camponotus floridanus and Harpegnathos saltator.</title>
        <authorList>
            <person name="Bonasio R."/>
            <person name="Zhang G."/>
            <person name="Ye C."/>
            <person name="Mutti N.S."/>
            <person name="Fang X."/>
            <person name="Qin N."/>
            <person name="Donahue G."/>
            <person name="Yang P."/>
            <person name="Li Q."/>
            <person name="Li C."/>
            <person name="Zhang P."/>
            <person name="Huang Z."/>
            <person name="Berger S.L."/>
            <person name="Reinberg D."/>
            <person name="Wang J."/>
            <person name="Liebig J."/>
        </authorList>
    </citation>
    <scope>NUCLEOTIDE SEQUENCE [LARGE SCALE GENOMIC DNA]</scope>
    <source>
        <strain evidence="9">C129</strain>
    </source>
</reference>
<dbReference type="PANTHER" id="PTHR45897">
    <property type="entry name" value="HIGH-AFFINITY CHOLINE TRANSPORTER 1"/>
    <property type="match status" value="1"/>
</dbReference>
<organism evidence="9">
    <name type="scientific">Camponotus floridanus</name>
    <name type="common">Florida carpenter ant</name>
    <dbReference type="NCBI Taxonomy" id="104421"/>
    <lineage>
        <taxon>Eukaryota</taxon>
        <taxon>Metazoa</taxon>
        <taxon>Ecdysozoa</taxon>
        <taxon>Arthropoda</taxon>
        <taxon>Hexapoda</taxon>
        <taxon>Insecta</taxon>
        <taxon>Pterygota</taxon>
        <taxon>Neoptera</taxon>
        <taxon>Endopterygota</taxon>
        <taxon>Hymenoptera</taxon>
        <taxon>Apocrita</taxon>
        <taxon>Aculeata</taxon>
        <taxon>Formicoidea</taxon>
        <taxon>Formicidae</taxon>
        <taxon>Formicinae</taxon>
        <taxon>Camponotus</taxon>
    </lineage>
</organism>
<keyword evidence="7" id="KW-1133">Transmembrane helix</keyword>
<evidence type="ECO:0000256" key="4">
    <source>
        <dbReference type="ARBA" id="ARBA00023065"/>
    </source>
</evidence>
<evidence type="ECO:0000256" key="2">
    <source>
        <dbReference type="ARBA" id="ARBA00022847"/>
    </source>
</evidence>
<proteinExistence type="predicted"/>
<gene>
    <name evidence="8" type="ORF">EAG_09058</name>
</gene>
<keyword evidence="7" id="KW-0472">Membrane</keyword>
<evidence type="ECO:0000313" key="8">
    <source>
        <dbReference type="EMBL" id="EFN67187.1"/>
    </source>
</evidence>
<dbReference type="GO" id="GO:0008292">
    <property type="term" value="P:acetylcholine biosynthetic process"/>
    <property type="evidence" value="ECO:0007669"/>
    <property type="project" value="TreeGrafter"/>
</dbReference>
<keyword evidence="7" id="KW-0812">Transmembrane</keyword>
<keyword evidence="9" id="KW-1185">Reference proteome</keyword>
<keyword evidence="5" id="KW-0325">Glycoprotein</keyword>
<protein>
    <submittedName>
        <fullName evidence="8">High-affinity choline transporter 1</fullName>
    </submittedName>
</protein>
<dbReference type="InParanoid" id="E2AH70"/>
<evidence type="ECO:0000256" key="6">
    <source>
        <dbReference type="ARBA" id="ARBA00023201"/>
    </source>
</evidence>
<keyword evidence="3" id="KW-0915">Sodium</keyword>
<dbReference type="EMBL" id="GL439483">
    <property type="protein sequence ID" value="EFN67187.1"/>
    <property type="molecule type" value="Genomic_DNA"/>
</dbReference>
<dbReference type="GO" id="GO:0005307">
    <property type="term" value="F:choline:sodium symporter activity"/>
    <property type="evidence" value="ECO:0007669"/>
    <property type="project" value="TreeGrafter"/>
</dbReference>
<evidence type="ECO:0000256" key="5">
    <source>
        <dbReference type="ARBA" id="ARBA00023180"/>
    </source>
</evidence>
<name>E2AH70_CAMFO</name>
<dbReference type="GO" id="GO:0005886">
    <property type="term" value="C:plasma membrane"/>
    <property type="evidence" value="ECO:0007669"/>
    <property type="project" value="TreeGrafter"/>
</dbReference>
<feature type="transmembrane region" description="Helical" evidence="7">
    <location>
        <begin position="31"/>
        <end position="49"/>
    </location>
</feature>
<dbReference type="InterPro" id="IPR052244">
    <property type="entry name" value="Choline_transporter"/>
</dbReference>
<evidence type="ECO:0000313" key="9">
    <source>
        <dbReference type="Proteomes" id="UP000000311"/>
    </source>
</evidence>
<accession>E2AH70</accession>
<dbReference type="AlphaFoldDB" id="E2AH70"/>
<keyword evidence="4" id="KW-0406">Ion transport</keyword>
<dbReference type="STRING" id="104421.E2AH70"/>
<sequence>MGFLRWYLCSDLVYVVLFPQLLAVIHWPSLVDTYGCLAGYFIAIILRLAG</sequence>
<dbReference type="PANTHER" id="PTHR45897:SF4">
    <property type="entry name" value="HIGH-AFFINITY CHOLINE TRANSPORTER 1"/>
    <property type="match status" value="1"/>
</dbReference>
<evidence type="ECO:0000256" key="3">
    <source>
        <dbReference type="ARBA" id="ARBA00023053"/>
    </source>
</evidence>
<keyword evidence="2" id="KW-0769">Symport</keyword>
<evidence type="ECO:0000256" key="1">
    <source>
        <dbReference type="ARBA" id="ARBA00022448"/>
    </source>
</evidence>
<dbReference type="Proteomes" id="UP000000311">
    <property type="component" value="Unassembled WGS sequence"/>
</dbReference>
<keyword evidence="6" id="KW-0739">Sodium transport</keyword>
<evidence type="ECO:0000256" key="7">
    <source>
        <dbReference type="SAM" id="Phobius"/>
    </source>
</evidence>